<sequence>MISATIRSRVPKIVHRRPSQFPDAVAQLMENGDLRIKFSRSLIIRKVDTGEVFNCIDGLMSKRESVTAATTSKVNEVYSFLVQFEKCLLGMGPKMAYPIVFSVGANILNGCNNSPDSLAPSTNTQSRFAFSNISNFPSQMPRSAPCLVGRNAMSASGSLKKEDIPPAPKFKFKLNKNNQFIAITAADGRLLRQSTRDPSEFIFTDPAIRSEEIRGLRAAEMVKKYADLPICHFFTAKTCHAEFERILSSPCPGIELVTNGQYSYSHKVIMEKWIAHYKNEIEEECAKKTELALIEMRRYTALLEKVLNNKMSLEEMEKLLEQLKVEDPKREDSMQFKRVVSTYSNRLLHIWKEGKIPTNITCTQLAPTNPPPPNETNKGLLTPPHTSSSTSTISSPIRSVADALKDAVPIFVEPTPPVKNERKPPVEQEKIEKPLKPDETEVKEEISEPKTPAAAETKLRGRPRSGRHFKNPEDTARSESPASSIKMEETGKRSRSGTIVTPSPTPRSKKRESSEDKRSIKSADSFEIPSAPLTPMPSEWKDVECQTHVSIQPRHRSSTPTTERRKTSNSAPVRKSSRRSEVKTSVPPTSESASSDRLCNIACQTGRVEFEKDDLIVVDYDPNVKYFTETVIIDKRKREKKTNEETISEINSEKTDEFEEPAKRGAKADSKRELTFVVNTDSVTAQRLIDEKGFSAIIPNTDQNSSNNEVPAKRTRKDERAREEATNLKYQLNNMWRVLSDHKHSGIFSHPVNEKDAPGYSSAVRRRMDLTTLRREVESGIVTSKVSFLARTYNMFANAVMFNSTGHDVNTYAKTMVKDVMMDISCVSNDDRKPGISRRSKFLDEARSSQRCMSLEPEPLQSLGTPGKIRTLFKRKVNNQVSKGKRIMNADDFFIERARSQLERLSKQLKELDEERETLEENEYAKLRAMTIEQLENLSKTLEKLKCGDMTLHDDVTLTRMAIRAAISEAFKTPEVIALFARKQPGLLRERLLLNDINLKLNKCTKATHKHMSVKAPAATSTTNKTRYKLDDEGVSYPWSAYFSVRKQRKYYYNDIPSIGDKVKPNVEWCDLVHVRTVFPYRACAILDTNILIEDPDIAEKTEEKQILTVIPYNVVLELDGLKKNENYSVRQSAQHACRTLQKMKSNKSPYLELETSVENRIQISSYVPHSSKGDDMILKCAIRVQQELLSVKSKLLLTNESIVLLTNDVNLRLKAQAHNLYSISLDDFRQKITEDKSETYNPYGKCSNVLNECALVRKDSNNVPDELMDYFNSTFNNSLDIPNDVEKTREKYQSNSRRGKFKNIPEFPANQIISQIETDNYDEAEKMEVDEVPVVKMPTIPLVSDFDLDDIPAVIPTRFRKNDQNNYNGITRKSNYASWSDNEKATKNSSEINRFHSNNYGYSLASTSLESSYALNSSFDSCRAASPSTSANQYRKTKKTNKCSKLSTPPPAEIEWISPVTSSKLFAKKMRPQMPL</sequence>
<dbReference type="InterPro" id="IPR001487">
    <property type="entry name" value="Bromodomain"/>
</dbReference>
<dbReference type="Proteomes" id="UP000494206">
    <property type="component" value="Unassembled WGS sequence"/>
</dbReference>
<reference evidence="6 7" key="1">
    <citation type="submission" date="2020-04" db="EMBL/GenBank/DDBJ databases">
        <authorList>
            <person name="Laetsch R D."/>
            <person name="Stevens L."/>
            <person name="Kumar S."/>
            <person name="Blaxter L. M."/>
        </authorList>
    </citation>
    <scope>NUCLEOTIDE SEQUENCE [LARGE SCALE GENOMIC DNA]</scope>
</reference>
<gene>
    <name evidence="6" type="ORF">CBOVIS_LOCUS6811</name>
</gene>
<dbReference type="Gene3D" id="3.30.1120.130">
    <property type="match status" value="1"/>
</dbReference>
<dbReference type="InterPro" id="IPR040065">
    <property type="entry name" value="LZIC"/>
</dbReference>
<evidence type="ECO:0000256" key="2">
    <source>
        <dbReference type="PROSITE-ProRule" id="PRU00035"/>
    </source>
</evidence>
<feature type="compositionally biased region" description="Polar residues" evidence="4">
    <location>
        <begin position="699"/>
        <end position="709"/>
    </location>
</feature>
<proteinExistence type="predicted"/>
<dbReference type="Gene3D" id="3.40.50.1010">
    <property type="entry name" value="5'-nuclease"/>
    <property type="match status" value="1"/>
</dbReference>
<dbReference type="SUPFAM" id="SSF88723">
    <property type="entry name" value="PIN domain-like"/>
    <property type="match status" value="1"/>
</dbReference>
<keyword evidence="3" id="KW-0175">Coiled coil</keyword>
<dbReference type="PROSITE" id="PS50014">
    <property type="entry name" value="BROMODOMAIN_2"/>
    <property type="match status" value="1"/>
</dbReference>
<feature type="compositionally biased region" description="Basic and acidic residues" evidence="4">
    <location>
        <begin position="419"/>
        <end position="448"/>
    </location>
</feature>
<dbReference type="PANTHER" id="PTHR16505">
    <property type="entry name" value="PROTEIN LZIC"/>
    <property type="match status" value="1"/>
</dbReference>
<dbReference type="Pfam" id="PF13638">
    <property type="entry name" value="PIN_4"/>
    <property type="match status" value="1"/>
</dbReference>
<feature type="region of interest" description="Disordered" evidence="4">
    <location>
        <begin position="412"/>
        <end position="596"/>
    </location>
</feature>
<comment type="caution">
    <text evidence="6">The sequence shown here is derived from an EMBL/GenBank/DDBJ whole genome shotgun (WGS) entry which is preliminary data.</text>
</comment>
<dbReference type="EMBL" id="CADEPM010000004">
    <property type="protein sequence ID" value="CAB3404486.1"/>
    <property type="molecule type" value="Genomic_DNA"/>
</dbReference>
<dbReference type="InterPro" id="IPR029060">
    <property type="entry name" value="PIN-like_dom_sf"/>
</dbReference>
<evidence type="ECO:0000256" key="1">
    <source>
        <dbReference type="ARBA" id="ARBA00023117"/>
    </source>
</evidence>
<evidence type="ECO:0000313" key="7">
    <source>
        <dbReference type="Proteomes" id="UP000494206"/>
    </source>
</evidence>
<dbReference type="CDD" id="cd09880">
    <property type="entry name" value="PIN_Smg5-6-like"/>
    <property type="match status" value="1"/>
</dbReference>
<dbReference type="Gene3D" id="1.20.920.10">
    <property type="entry name" value="Bromodomain-like"/>
    <property type="match status" value="1"/>
</dbReference>
<dbReference type="Pfam" id="PF18544">
    <property type="entry name" value="Polo_box_3"/>
    <property type="match status" value="1"/>
</dbReference>
<evidence type="ECO:0000259" key="5">
    <source>
        <dbReference type="PROSITE" id="PS50014"/>
    </source>
</evidence>
<dbReference type="SUPFAM" id="SSF47370">
    <property type="entry name" value="Bromodomain"/>
    <property type="match status" value="1"/>
</dbReference>
<feature type="compositionally biased region" description="Low complexity" evidence="4">
    <location>
        <begin position="382"/>
        <end position="396"/>
    </location>
</feature>
<organism evidence="6 7">
    <name type="scientific">Caenorhabditis bovis</name>
    <dbReference type="NCBI Taxonomy" id="2654633"/>
    <lineage>
        <taxon>Eukaryota</taxon>
        <taxon>Metazoa</taxon>
        <taxon>Ecdysozoa</taxon>
        <taxon>Nematoda</taxon>
        <taxon>Chromadorea</taxon>
        <taxon>Rhabditida</taxon>
        <taxon>Rhabditina</taxon>
        <taxon>Rhabditomorpha</taxon>
        <taxon>Rhabditoidea</taxon>
        <taxon>Rhabditidae</taxon>
        <taxon>Peloderinae</taxon>
        <taxon>Caenorhabditis</taxon>
    </lineage>
</organism>
<dbReference type="SMART" id="SM00670">
    <property type="entry name" value="PINc"/>
    <property type="match status" value="1"/>
</dbReference>
<dbReference type="PANTHER" id="PTHR16505:SF8">
    <property type="entry name" value="PROTEIN LZIC"/>
    <property type="match status" value="1"/>
</dbReference>
<dbReference type="SMART" id="SM00297">
    <property type="entry name" value="BROMO"/>
    <property type="match status" value="1"/>
</dbReference>
<name>A0A8S1EKY2_9PELO</name>
<feature type="region of interest" description="Disordered" evidence="4">
    <location>
        <begin position="362"/>
        <end position="396"/>
    </location>
</feature>
<keyword evidence="7" id="KW-1185">Reference proteome</keyword>
<dbReference type="OrthoDB" id="5864155at2759"/>
<dbReference type="Pfam" id="PF00439">
    <property type="entry name" value="Bromodomain"/>
    <property type="match status" value="1"/>
</dbReference>
<feature type="region of interest" description="Disordered" evidence="4">
    <location>
        <begin position="1427"/>
        <end position="1449"/>
    </location>
</feature>
<feature type="compositionally biased region" description="Basic residues" evidence="4">
    <location>
        <begin position="460"/>
        <end position="469"/>
    </location>
</feature>
<dbReference type="InterPro" id="IPR040734">
    <property type="entry name" value="Zyg-1_PB2"/>
</dbReference>
<feature type="compositionally biased region" description="Basic and acidic residues" evidence="4">
    <location>
        <begin position="511"/>
        <end position="521"/>
    </location>
</feature>
<dbReference type="InterPro" id="IPR047108">
    <property type="entry name" value="Plk4-like_POLO_box_2_sf"/>
</dbReference>
<evidence type="ECO:0000256" key="3">
    <source>
        <dbReference type="SAM" id="Coils"/>
    </source>
</evidence>
<dbReference type="InterPro" id="IPR036427">
    <property type="entry name" value="Bromodomain-like_sf"/>
</dbReference>
<protein>
    <recommendedName>
        <fullName evidence="5">Bromo domain-containing protein</fullName>
    </recommendedName>
</protein>
<feature type="region of interest" description="Disordered" evidence="4">
    <location>
        <begin position="647"/>
        <end position="666"/>
    </location>
</feature>
<feature type="coiled-coil region" evidence="3">
    <location>
        <begin position="296"/>
        <end position="326"/>
    </location>
</feature>
<feature type="coiled-coil region" evidence="3">
    <location>
        <begin position="895"/>
        <end position="922"/>
    </location>
</feature>
<feature type="region of interest" description="Disordered" evidence="4">
    <location>
        <begin position="699"/>
        <end position="723"/>
    </location>
</feature>
<feature type="compositionally biased region" description="Polar residues" evidence="4">
    <location>
        <begin position="586"/>
        <end position="596"/>
    </location>
</feature>
<dbReference type="InterPro" id="IPR002716">
    <property type="entry name" value="PIN_dom"/>
</dbReference>
<keyword evidence="1 2" id="KW-0103">Bromodomain</keyword>
<feature type="compositionally biased region" description="Basic and acidic residues" evidence="4">
    <location>
        <begin position="651"/>
        <end position="666"/>
    </location>
</feature>
<evidence type="ECO:0000256" key="4">
    <source>
        <dbReference type="SAM" id="MobiDB-lite"/>
    </source>
</evidence>
<feature type="domain" description="Bromo" evidence="5">
    <location>
        <begin position="740"/>
        <end position="810"/>
    </location>
</feature>
<accession>A0A8S1EKY2</accession>
<evidence type="ECO:0000313" key="6">
    <source>
        <dbReference type="EMBL" id="CAB3404486.1"/>
    </source>
</evidence>